<dbReference type="Proteomes" id="UP000027632">
    <property type="component" value="Unassembled WGS sequence"/>
</dbReference>
<sequence length="452" mass="49873">MLDLEERVSRVFNPDVRPLVREAHRCYASGAARAAIVLTWTAVCADLIHKAEILKEDGESDARGLVEDVERAQQPGQADAVNIMLGIERSILDIAEKLELVDRTQKMQLERLREDRHLCAHPSLRPLGELFEPTAEYARAHLAVALEAVLVHPPSQGRKILESFMVQVADPAFTFDAQYLGYAFFDRVRPSARAKVVQFAAKFALLQIDDPHVTIPPGMLADRMALCLRHFAERDAALATDCVARHADRLVKADPAVQLAALARLGDLPAFWACLPEALIAQFNARVEGIGKAERTGALPAQEAKVFALVANAEVRTTLPALEGAFTALHVSDRCRVIGQRPNAYFAAHLPGVLEEVGSFDHGQFVARTAVLPCAGVLTLDDLRAVLRAWWDNDQCWGRAMPGYLVELYAATAHLGAQRDAVWREYLEELREFTPTFNEIARGTGLVEVQAD</sequence>
<dbReference type="RefSeq" id="WP_051747696.1">
    <property type="nucleotide sequence ID" value="NZ_KL503830.1"/>
</dbReference>
<evidence type="ECO:0000313" key="2">
    <source>
        <dbReference type="Proteomes" id="UP000027632"/>
    </source>
</evidence>
<proteinExistence type="predicted"/>
<comment type="caution">
    <text evidence="1">The sequence shown here is derived from an EMBL/GenBank/DDBJ whole genome shotgun (WGS) entry which is preliminary data.</text>
</comment>
<accession>A0ABR4SW27</accession>
<name>A0ABR4SW27_9ACTN</name>
<evidence type="ECO:0000313" key="1">
    <source>
        <dbReference type="EMBL" id="KEG39398.1"/>
    </source>
</evidence>
<protein>
    <submittedName>
        <fullName evidence="1">Uncharacterized protein</fullName>
    </submittedName>
</protein>
<organism evidence="1 2">
    <name type="scientific">Streptomyces griseorubens</name>
    <dbReference type="NCBI Taxonomy" id="66897"/>
    <lineage>
        <taxon>Bacteria</taxon>
        <taxon>Bacillati</taxon>
        <taxon>Actinomycetota</taxon>
        <taxon>Actinomycetes</taxon>
        <taxon>Kitasatosporales</taxon>
        <taxon>Streptomycetaceae</taxon>
        <taxon>Streptomyces</taxon>
        <taxon>Streptomyces althioticus group</taxon>
    </lineage>
</organism>
<reference evidence="1 2" key="1">
    <citation type="submission" date="2014-04" db="EMBL/GenBank/DDBJ databases">
        <title>Draft genome sequence of the novel Streptomyces griseorubens JSD-1 playing a role in carbon and nitrogen cycle.</title>
        <authorList>
            <consortium name="Shanghai Jiao Tong University"/>
            <person name="Feng H."/>
            <person name="Sun Y."/>
            <person name="Zhi Y."/>
            <person name="Mao L."/>
            <person name="Luo Y."/>
            <person name="Wei X."/>
            <person name="Zhou P."/>
        </authorList>
    </citation>
    <scope>NUCLEOTIDE SEQUENCE [LARGE SCALE GENOMIC DNA]</scope>
    <source>
        <strain evidence="1 2">JSD-1</strain>
    </source>
</reference>
<gene>
    <name evidence="1" type="ORF">DJ64_14565</name>
</gene>
<keyword evidence="2" id="KW-1185">Reference proteome</keyword>
<dbReference type="EMBL" id="JJMG01000187">
    <property type="protein sequence ID" value="KEG39398.1"/>
    <property type="molecule type" value="Genomic_DNA"/>
</dbReference>